<dbReference type="AlphaFoldDB" id="A0A9W9XH61"/>
<dbReference type="EMBL" id="JAPWDQ010000002">
    <property type="protein sequence ID" value="KAJ5492902.1"/>
    <property type="molecule type" value="Genomic_DNA"/>
</dbReference>
<name>A0A9W9XH61_9EURO</name>
<gene>
    <name evidence="5" type="ORF">N7539_001648</name>
</gene>
<dbReference type="GO" id="GO:0071949">
    <property type="term" value="F:FAD binding"/>
    <property type="evidence" value="ECO:0007669"/>
    <property type="project" value="InterPro"/>
</dbReference>
<dbReference type="RefSeq" id="XP_056793282.1">
    <property type="nucleotide sequence ID" value="XM_056931251.1"/>
</dbReference>
<evidence type="ECO:0000259" key="4">
    <source>
        <dbReference type="Pfam" id="PF01756"/>
    </source>
</evidence>
<feature type="region of interest" description="Disordered" evidence="3">
    <location>
        <begin position="1"/>
        <end position="27"/>
    </location>
</feature>
<evidence type="ECO:0000256" key="3">
    <source>
        <dbReference type="SAM" id="MobiDB-lite"/>
    </source>
</evidence>
<evidence type="ECO:0000256" key="2">
    <source>
        <dbReference type="ARBA" id="ARBA00023002"/>
    </source>
</evidence>
<dbReference type="PANTHER" id="PTHR10909">
    <property type="entry name" value="ELECTRON TRANSPORT OXIDOREDUCTASE"/>
    <property type="match status" value="1"/>
</dbReference>
<evidence type="ECO:0000256" key="1">
    <source>
        <dbReference type="ARBA" id="ARBA00006288"/>
    </source>
</evidence>
<comment type="similarity">
    <text evidence="1">Belongs to the acyl-CoA oxidase family.</text>
</comment>
<sequence>MNKEQKRRSDNQKNGHDGDDHVHRKVEQSLDGKKKVIWLLRGIEGAEVAHRTLVLPATYEAHEQRVIKKQKWNSLLIQLHKLSKESDAFESVTQFELEAISSQIQVRMAWIRPHAVRLVDSWQIPDYLLDSALGRYGGRVYEDLFNRAHRLNPLNRITFNPNYWDEKILMGTGVTGRDVLAKL</sequence>
<dbReference type="Proteomes" id="UP001148312">
    <property type="component" value="Unassembled WGS sequence"/>
</dbReference>
<evidence type="ECO:0000313" key="6">
    <source>
        <dbReference type="Proteomes" id="UP001148312"/>
    </source>
</evidence>
<keyword evidence="2" id="KW-0560">Oxidoreductase</keyword>
<dbReference type="GO" id="GO:0005504">
    <property type="term" value="F:fatty acid binding"/>
    <property type="evidence" value="ECO:0007669"/>
    <property type="project" value="TreeGrafter"/>
</dbReference>
<dbReference type="InterPro" id="IPR002655">
    <property type="entry name" value="Acyl-CoA_oxidase_C"/>
</dbReference>
<reference evidence="5" key="1">
    <citation type="submission" date="2022-12" db="EMBL/GenBank/DDBJ databases">
        <authorList>
            <person name="Petersen C."/>
        </authorList>
    </citation>
    <scope>NUCLEOTIDE SEQUENCE</scope>
    <source>
        <strain evidence="5">IBT 30728</strain>
    </source>
</reference>
<evidence type="ECO:0000313" key="5">
    <source>
        <dbReference type="EMBL" id="KAJ5492902.1"/>
    </source>
</evidence>
<accession>A0A9W9XH61</accession>
<dbReference type="InterPro" id="IPR036250">
    <property type="entry name" value="AcylCo_DH-like_C"/>
</dbReference>
<organism evidence="5 6">
    <name type="scientific">Penicillium diatomitis</name>
    <dbReference type="NCBI Taxonomy" id="2819901"/>
    <lineage>
        <taxon>Eukaryota</taxon>
        <taxon>Fungi</taxon>
        <taxon>Dikarya</taxon>
        <taxon>Ascomycota</taxon>
        <taxon>Pezizomycotina</taxon>
        <taxon>Eurotiomycetes</taxon>
        <taxon>Eurotiomycetidae</taxon>
        <taxon>Eurotiales</taxon>
        <taxon>Aspergillaceae</taxon>
        <taxon>Penicillium</taxon>
    </lineage>
</organism>
<dbReference type="GO" id="GO:0055088">
    <property type="term" value="P:lipid homeostasis"/>
    <property type="evidence" value="ECO:0007669"/>
    <property type="project" value="TreeGrafter"/>
</dbReference>
<dbReference type="InterPro" id="IPR012258">
    <property type="entry name" value="Acyl-CoA_oxidase"/>
</dbReference>
<dbReference type="Pfam" id="PF01756">
    <property type="entry name" value="ACOX"/>
    <property type="match status" value="1"/>
</dbReference>
<dbReference type="GeneID" id="81621500"/>
<dbReference type="PANTHER" id="PTHR10909:SF250">
    <property type="entry name" value="PEROXISOMAL ACYL-COENZYME A OXIDASE 1"/>
    <property type="match status" value="1"/>
</dbReference>
<proteinExistence type="inferred from homology"/>
<comment type="caution">
    <text evidence="5">The sequence shown here is derived from an EMBL/GenBank/DDBJ whole genome shotgun (WGS) entry which is preliminary data.</text>
</comment>
<feature type="domain" description="Acyl-CoA oxidase C-terminal" evidence="4">
    <location>
        <begin position="89"/>
        <end position="166"/>
    </location>
</feature>
<dbReference type="GO" id="GO:0005777">
    <property type="term" value="C:peroxisome"/>
    <property type="evidence" value="ECO:0007669"/>
    <property type="project" value="InterPro"/>
</dbReference>
<protein>
    <recommendedName>
        <fullName evidence="4">Acyl-CoA oxidase C-terminal domain-containing protein</fullName>
    </recommendedName>
</protein>
<dbReference type="GO" id="GO:0003997">
    <property type="term" value="F:acyl-CoA oxidase activity"/>
    <property type="evidence" value="ECO:0007669"/>
    <property type="project" value="InterPro"/>
</dbReference>
<dbReference type="GO" id="GO:0033540">
    <property type="term" value="P:fatty acid beta-oxidation using acyl-CoA oxidase"/>
    <property type="evidence" value="ECO:0007669"/>
    <property type="project" value="TreeGrafter"/>
</dbReference>
<dbReference type="SUPFAM" id="SSF47203">
    <property type="entry name" value="Acyl-CoA dehydrogenase C-terminal domain-like"/>
    <property type="match status" value="1"/>
</dbReference>
<reference evidence="5" key="2">
    <citation type="journal article" date="2023" name="IMA Fungus">
        <title>Comparative genomic study of the Penicillium genus elucidates a diverse pangenome and 15 lateral gene transfer events.</title>
        <authorList>
            <person name="Petersen C."/>
            <person name="Sorensen T."/>
            <person name="Nielsen M.R."/>
            <person name="Sondergaard T.E."/>
            <person name="Sorensen J.L."/>
            <person name="Fitzpatrick D.A."/>
            <person name="Frisvad J.C."/>
            <person name="Nielsen K.L."/>
        </authorList>
    </citation>
    <scope>NUCLEOTIDE SEQUENCE</scope>
    <source>
        <strain evidence="5">IBT 30728</strain>
    </source>
</reference>
<keyword evidence="6" id="KW-1185">Reference proteome</keyword>